<keyword evidence="2" id="KW-0543">Viral nucleoprotein</keyword>
<evidence type="ECO:0000313" key="2">
    <source>
        <dbReference type="EMBL" id="QMI57883.1"/>
    </source>
</evidence>
<evidence type="ECO:0000256" key="1">
    <source>
        <dbReference type="SAM" id="MobiDB-lite"/>
    </source>
</evidence>
<sequence length="195" mass="21842">MYLFLDALNQTVNAVIAKSVGAGRLILAAQQLEECRSQNNPYQNSWLPGAVNQNLAWASDPCQNLQEEVDQLQKQAAAGGNKEATQQLGGAPAPQLAQAVDPVPSTDPAIPANEFEIPQEGANNQWSPVDPEEVVRMIVEEWGDRPVPDEYMEDIEIMFFHVQLWCPWGGPSTRNLKWKFRYLPKNSAWMGRWLP</sequence>
<accession>A0A7D6X600</accession>
<dbReference type="GO" id="GO:0019013">
    <property type="term" value="C:viral nucleocapsid"/>
    <property type="evidence" value="ECO:0007669"/>
    <property type="project" value="UniProtKB-KW"/>
</dbReference>
<organism evidence="2">
    <name type="scientific">Chestnut teal chaphamaparvovirus</name>
    <dbReference type="NCBI Taxonomy" id="2759402"/>
    <lineage>
        <taxon>Viruses</taxon>
        <taxon>Monodnaviria</taxon>
        <taxon>Shotokuvirae</taxon>
        <taxon>Cossaviricota</taxon>
        <taxon>Quintoviricetes</taxon>
        <taxon>Piccovirales</taxon>
        <taxon>Parvoviridae</taxon>
        <taxon>Hamaparvovirinae</taxon>
        <taxon>Chaphamaparvovirus</taxon>
    </lineage>
</organism>
<proteinExistence type="predicted"/>
<protein>
    <submittedName>
        <fullName evidence="2">Nucleoprotein</fullName>
    </submittedName>
</protein>
<reference evidence="2" key="1">
    <citation type="journal article" date="2020" name="Sci">
        <title>Metagenomics characterisation of avian parvoviruses and picornaviruses from Australian wild ducks.</title>
        <authorList>
            <person name="Vibin J."/>
            <person name="Chamings A."/>
            <person name="Klaassen M."/>
            <person name="Bhatta T.R."/>
            <person name="Alexandersen S."/>
        </authorList>
    </citation>
    <scope>NUCLEOTIDE SEQUENCE</scope>
    <source>
        <strain evidence="2">CTCPaV/N194/N189/1197nt/CT08.18/12952-AU</strain>
    </source>
</reference>
<feature type="region of interest" description="Disordered" evidence="1">
    <location>
        <begin position="76"/>
        <end position="102"/>
    </location>
</feature>
<dbReference type="EMBL" id="MT247785">
    <property type="protein sequence ID" value="QMI57883.1"/>
    <property type="molecule type" value="Genomic_DNA"/>
</dbReference>
<name>A0A7D6X600_9VIRU</name>
<keyword evidence="2" id="KW-0946">Virion</keyword>